<gene>
    <name evidence="2" type="ORF">OC610_00870</name>
</gene>
<organism evidence="2 3">
    <name type="scientific">Pseudomonas agronomica</name>
    <dbReference type="NCBI Taxonomy" id="2979328"/>
    <lineage>
        <taxon>Bacteria</taxon>
        <taxon>Pseudomonadati</taxon>
        <taxon>Pseudomonadota</taxon>
        <taxon>Gammaproteobacteria</taxon>
        <taxon>Pseudomonadales</taxon>
        <taxon>Pseudomonadaceae</taxon>
        <taxon>Pseudomonas</taxon>
    </lineage>
</organism>
<dbReference type="Proteomes" id="UP001061999">
    <property type="component" value="Unassembled WGS sequence"/>
</dbReference>
<evidence type="ECO:0000256" key="1">
    <source>
        <dbReference type="SAM" id="Phobius"/>
    </source>
</evidence>
<dbReference type="EMBL" id="JAOSHO010000004">
    <property type="protein sequence ID" value="MCW1242946.1"/>
    <property type="molecule type" value="Genomic_DNA"/>
</dbReference>
<keyword evidence="1" id="KW-0472">Membrane</keyword>
<name>A0ABT3F1I5_9PSED</name>
<evidence type="ECO:0000313" key="2">
    <source>
        <dbReference type="EMBL" id="MCW1242946.1"/>
    </source>
</evidence>
<keyword evidence="3" id="KW-1185">Reference proteome</keyword>
<protein>
    <submittedName>
        <fullName evidence="2">Uncharacterized protein</fullName>
    </submittedName>
</protein>
<sequence length="99" mass="11426">MNSIVKAVIIASVVQIVALCFVIGFVYHRSTYEAAYFAVLAQSHAEAHADDVALRFYNQLQKERSAERDDLHIFIDKRIGLKIHQAFKQQEKEDEYNLQ</sequence>
<comment type="caution">
    <text evidence="2">The sequence shown here is derived from an EMBL/GenBank/DDBJ whole genome shotgun (WGS) entry which is preliminary data.</text>
</comment>
<accession>A0ABT3F1I5</accession>
<dbReference type="RefSeq" id="WP_264426089.1">
    <property type="nucleotide sequence ID" value="NZ_JAOSHO010000004.1"/>
</dbReference>
<evidence type="ECO:0000313" key="3">
    <source>
        <dbReference type="Proteomes" id="UP001061999"/>
    </source>
</evidence>
<keyword evidence="1" id="KW-0812">Transmembrane</keyword>
<reference evidence="2" key="1">
    <citation type="submission" date="2022-07" db="EMBL/GenBank/DDBJ databases">
        <title>Pseudomonas agronomica sp. nov.: a novel bacterium with biotechnological application in the synthesis of biofertilizers from valorized agricultural residues.</title>
        <authorList>
            <person name="Robas M."/>
            <person name="Fernandez V.M."/>
            <person name="Luna L."/>
            <person name="Provanza A."/>
            <person name="Jimenez P.A."/>
        </authorList>
    </citation>
    <scope>NUCLEOTIDE SEQUENCE</scope>
    <source>
        <strain evidence="2">SAICEU22T</strain>
    </source>
</reference>
<keyword evidence="1" id="KW-1133">Transmembrane helix</keyword>
<proteinExistence type="predicted"/>
<feature type="transmembrane region" description="Helical" evidence="1">
    <location>
        <begin position="7"/>
        <end position="27"/>
    </location>
</feature>